<evidence type="ECO:0000256" key="6">
    <source>
        <dbReference type="ARBA" id="ARBA00022989"/>
    </source>
</evidence>
<evidence type="ECO:0000256" key="7">
    <source>
        <dbReference type="ARBA" id="ARBA00023136"/>
    </source>
</evidence>
<evidence type="ECO:0000256" key="5">
    <source>
        <dbReference type="ARBA" id="ARBA00022692"/>
    </source>
</evidence>
<evidence type="ECO:0000313" key="10">
    <source>
        <dbReference type="Proteomes" id="UP000291469"/>
    </source>
</evidence>
<feature type="transmembrane region" description="Helical" evidence="8">
    <location>
        <begin position="217"/>
        <end position="236"/>
    </location>
</feature>
<dbReference type="PANTHER" id="PTHR21716">
    <property type="entry name" value="TRANSMEMBRANE PROTEIN"/>
    <property type="match status" value="1"/>
</dbReference>
<comment type="subcellular location">
    <subcellularLocation>
        <location evidence="1">Cell membrane</location>
        <topology evidence="1">Multi-pass membrane protein</topology>
    </subcellularLocation>
</comment>
<keyword evidence="5 8" id="KW-0812">Transmembrane</keyword>
<dbReference type="Pfam" id="PF01594">
    <property type="entry name" value="AI-2E_transport"/>
    <property type="match status" value="1"/>
</dbReference>
<feature type="transmembrane region" description="Helical" evidence="8">
    <location>
        <begin position="43"/>
        <end position="61"/>
    </location>
</feature>
<evidence type="ECO:0000313" key="9">
    <source>
        <dbReference type="EMBL" id="QBI19418.1"/>
    </source>
</evidence>
<accession>A0A411YDZ3</accession>
<reference evidence="9 10" key="1">
    <citation type="submission" date="2019-01" db="EMBL/GenBank/DDBJ databases">
        <title>Egibacter rhizosphaerae EGI 80759T.</title>
        <authorList>
            <person name="Chen D.-D."/>
            <person name="Tian Y."/>
            <person name="Jiao J.-Y."/>
            <person name="Zhang X.-T."/>
            <person name="Zhang Y.-G."/>
            <person name="Zhang Y."/>
            <person name="Xiao M."/>
            <person name="Shu W.-S."/>
            <person name="Li W.-J."/>
        </authorList>
    </citation>
    <scope>NUCLEOTIDE SEQUENCE [LARGE SCALE GENOMIC DNA]</scope>
    <source>
        <strain evidence="9 10">EGI 80759</strain>
    </source>
</reference>
<dbReference type="PANTHER" id="PTHR21716:SF53">
    <property type="entry name" value="PERMEASE PERM-RELATED"/>
    <property type="match status" value="1"/>
</dbReference>
<feature type="transmembrane region" description="Helical" evidence="8">
    <location>
        <begin position="274"/>
        <end position="290"/>
    </location>
</feature>
<protein>
    <submittedName>
        <fullName evidence="9">AI-2E family transporter</fullName>
    </submittedName>
</protein>
<dbReference type="GO" id="GO:0055085">
    <property type="term" value="P:transmembrane transport"/>
    <property type="evidence" value="ECO:0007669"/>
    <property type="project" value="TreeGrafter"/>
</dbReference>
<dbReference type="EMBL" id="CP036402">
    <property type="protein sequence ID" value="QBI19418.1"/>
    <property type="molecule type" value="Genomic_DNA"/>
</dbReference>
<dbReference type="RefSeq" id="WP_131154415.1">
    <property type="nucleotide sequence ID" value="NZ_CP036402.1"/>
</dbReference>
<dbReference type="Proteomes" id="UP000291469">
    <property type="component" value="Chromosome"/>
</dbReference>
<evidence type="ECO:0000256" key="8">
    <source>
        <dbReference type="SAM" id="Phobius"/>
    </source>
</evidence>
<feature type="transmembrane region" description="Helical" evidence="8">
    <location>
        <begin position="73"/>
        <end position="94"/>
    </location>
</feature>
<dbReference type="AlphaFoldDB" id="A0A411YDZ3"/>
<name>A0A411YDZ3_9ACTN</name>
<keyword evidence="10" id="KW-1185">Reference proteome</keyword>
<evidence type="ECO:0000256" key="4">
    <source>
        <dbReference type="ARBA" id="ARBA00022475"/>
    </source>
</evidence>
<proteinExistence type="inferred from homology"/>
<evidence type="ECO:0000256" key="3">
    <source>
        <dbReference type="ARBA" id="ARBA00022448"/>
    </source>
</evidence>
<keyword evidence="3" id="KW-0813">Transport</keyword>
<dbReference type="OrthoDB" id="9784366at2"/>
<feature type="transmembrane region" description="Helical" evidence="8">
    <location>
        <begin position="154"/>
        <end position="176"/>
    </location>
</feature>
<evidence type="ECO:0000256" key="2">
    <source>
        <dbReference type="ARBA" id="ARBA00009773"/>
    </source>
</evidence>
<feature type="transmembrane region" description="Helical" evidence="8">
    <location>
        <begin position="12"/>
        <end position="37"/>
    </location>
</feature>
<evidence type="ECO:0000256" key="1">
    <source>
        <dbReference type="ARBA" id="ARBA00004651"/>
    </source>
</evidence>
<gene>
    <name evidence="9" type="ORF">ER308_07540</name>
</gene>
<dbReference type="InterPro" id="IPR002549">
    <property type="entry name" value="AI-2E-like"/>
</dbReference>
<sequence>MSSTERPWTSSALVRLGAYAWGLLGIVGAATLIALVLGQLGVVTVPLILALFPAALLSPLAEGLKRWRVPPSLASLLTIVLFVGVVAGGVTLLAPQVAAEIPGLIEEVEAGIGQVEDLFEDGLLGFEPTITPGEALELAQEQAVEFLQQQGVTIATAVAEGVAGLLFGAVGLFFYLKDGRRMAVWIRDQLPTSARATVHDLGNASWNTIGQYFRGQLLVALVDAIFIGIGLAILGVPLVLPLAVLVFLGGLFPIIGAVASGAVAVLVALASQGVAIAIATLALVVAVQQLESNVLAPIVLGRSLALHPLAIIVALSAGGILFGVLGAFLAVPVAASTVRAVGVLRRRLGAPLGTDEEPATAGTIQPAK</sequence>
<dbReference type="KEGG" id="erz:ER308_07540"/>
<keyword evidence="4" id="KW-1003">Cell membrane</keyword>
<feature type="transmembrane region" description="Helical" evidence="8">
    <location>
        <begin position="310"/>
        <end position="338"/>
    </location>
</feature>
<keyword evidence="6 8" id="KW-1133">Transmembrane helix</keyword>
<keyword evidence="7 8" id="KW-0472">Membrane</keyword>
<comment type="similarity">
    <text evidence="2">Belongs to the autoinducer-2 exporter (AI-2E) (TC 2.A.86) family.</text>
</comment>
<feature type="transmembrane region" description="Helical" evidence="8">
    <location>
        <begin position="242"/>
        <end position="267"/>
    </location>
</feature>
<organism evidence="9 10">
    <name type="scientific">Egibacter rhizosphaerae</name>
    <dbReference type="NCBI Taxonomy" id="1670831"/>
    <lineage>
        <taxon>Bacteria</taxon>
        <taxon>Bacillati</taxon>
        <taxon>Actinomycetota</taxon>
        <taxon>Nitriliruptoria</taxon>
        <taxon>Egibacterales</taxon>
        <taxon>Egibacteraceae</taxon>
        <taxon>Egibacter</taxon>
    </lineage>
</organism>
<dbReference type="GO" id="GO:0005886">
    <property type="term" value="C:plasma membrane"/>
    <property type="evidence" value="ECO:0007669"/>
    <property type="project" value="UniProtKB-SubCell"/>
</dbReference>